<evidence type="ECO:0008006" key="4">
    <source>
        <dbReference type="Google" id="ProtNLM"/>
    </source>
</evidence>
<accession>A0ABM9NV31</accession>
<dbReference type="Proteomes" id="UP001497416">
    <property type="component" value="Unassembled WGS sequence"/>
</dbReference>
<gene>
    <name evidence="2" type="ORF">T190607A01A_10955</name>
</gene>
<feature type="signal peptide" evidence="1">
    <location>
        <begin position="1"/>
        <end position="18"/>
    </location>
</feature>
<feature type="chain" id="PRO_5045314165" description="Beta-lactamase-inhibitor-like PepSY-like domain-containing protein" evidence="1">
    <location>
        <begin position="19"/>
        <end position="149"/>
    </location>
</feature>
<protein>
    <recommendedName>
        <fullName evidence="4">Beta-lactamase-inhibitor-like PepSY-like domain-containing protein</fullName>
    </recommendedName>
</protein>
<evidence type="ECO:0000313" key="2">
    <source>
        <dbReference type="EMBL" id="CAL2079994.1"/>
    </source>
</evidence>
<keyword evidence="1" id="KW-0732">Signal</keyword>
<dbReference type="EMBL" id="CAXIXY010000003">
    <property type="protein sequence ID" value="CAL2079994.1"/>
    <property type="molecule type" value="Genomic_DNA"/>
</dbReference>
<evidence type="ECO:0000313" key="3">
    <source>
        <dbReference type="Proteomes" id="UP001497416"/>
    </source>
</evidence>
<organism evidence="2 3">
    <name type="scientific">Tenacibaculum platacis</name>
    <dbReference type="NCBI Taxonomy" id="3137852"/>
    <lineage>
        <taxon>Bacteria</taxon>
        <taxon>Pseudomonadati</taxon>
        <taxon>Bacteroidota</taxon>
        <taxon>Flavobacteriia</taxon>
        <taxon>Flavobacteriales</taxon>
        <taxon>Flavobacteriaceae</taxon>
        <taxon>Tenacibaculum</taxon>
    </lineage>
</organism>
<reference evidence="2 3" key="1">
    <citation type="submission" date="2024-05" db="EMBL/GenBank/DDBJ databases">
        <authorList>
            <person name="Duchaud E."/>
        </authorList>
    </citation>
    <scope>NUCLEOTIDE SEQUENCE [LARGE SCALE GENOMIC DNA]</scope>
    <source>
        <strain evidence="2">Ena-SAMPLE-TAB-13-05-2024-13:56:06:370-140302</strain>
    </source>
</reference>
<keyword evidence="3" id="KW-1185">Reference proteome</keyword>
<comment type="caution">
    <text evidence="2">The sequence shown here is derived from an EMBL/GenBank/DDBJ whole genome shotgun (WGS) entry which is preliminary data.</text>
</comment>
<name>A0ABM9NV31_9FLAO</name>
<sequence>MRQFLRILILLAIQFSFAQTNSNKVSLTATSEVKNQNNITVVLSNSSKNKVSYYKGKPNFQIYYMGKWISYNISKQQIVKCVNTLLQKKQRPENNIVLAPKEKITYDFKVSNGNFKVKSRFSTYSITHQKRIYSNEFICSIDKALLSRD</sequence>
<proteinExistence type="predicted"/>
<dbReference type="RefSeq" id="WP_348710701.1">
    <property type="nucleotide sequence ID" value="NZ_CAXIXY010000003.1"/>
</dbReference>
<evidence type="ECO:0000256" key="1">
    <source>
        <dbReference type="SAM" id="SignalP"/>
    </source>
</evidence>